<keyword evidence="2 3" id="KW-0238">DNA-binding</keyword>
<dbReference type="Pfam" id="PF25872">
    <property type="entry name" value="HTH_77"/>
    <property type="match status" value="1"/>
</dbReference>
<dbReference type="Pfam" id="PF13181">
    <property type="entry name" value="TPR_8"/>
    <property type="match status" value="1"/>
</dbReference>
<dbReference type="InterPro" id="IPR027417">
    <property type="entry name" value="P-loop_NTPase"/>
</dbReference>
<keyword evidence="6" id="KW-1185">Reference proteome</keyword>
<dbReference type="GO" id="GO:0006355">
    <property type="term" value="P:regulation of DNA-templated transcription"/>
    <property type="evidence" value="ECO:0007669"/>
    <property type="project" value="InterPro"/>
</dbReference>
<dbReference type="EMBL" id="BOPG01000084">
    <property type="protein sequence ID" value="GIJ62933.1"/>
    <property type="molecule type" value="Genomic_DNA"/>
</dbReference>
<dbReference type="InterPro" id="IPR019734">
    <property type="entry name" value="TPR_rpt"/>
</dbReference>
<dbReference type="InterPro" id="IPR005158">
    <property type="entry name" value="BTAD"/>
</dbReference>
<feature type="domain" description="OmpR/PhoB-type" evidence="4">
    <location>
        <begin position="1"/>
        <end position="100"/>
    </location>
</feature>
<dbReference type="GO" id="GO:0000160">
    <property type="term" value="P:phosphorelay signal transduction system"/>
    <property type="evidence" value="ECO:0007669"/>
    <property type="project" value="InterPro"/>
</dbReference>
<evidence type="ECO:0000313" key="5">
    <source>
        <dbReference type="EMBL" id="GIJ62933.1"/>
    </source>
</evidence>
<gene>
    <name evidence="5" type="ORF">Vau01_104490</name>
</gene>
<dbReference type="SUPFAM" id="SSF52540">
    <property type="entry name" value="P-loop containing nucleoside triphosphate hydrolases"/>
    <property type="match status" value="1"/>
</dbReference>
<dbReference type="InterPro" id="IPR049945">
    <property type="entry name" value="AAA_22"/>
</dbReference>
<accession>A0A8J3ZK34</accession>
<feature type="DNA-binding region" description="OmpR/PhoB-type" evidence="3">
    <location>
        <begin position="1"/>
        <end position="100"/>
    </location>
</feature>
<dbReference type="Gene3D" id="1.10.10.10">
    <property type="entry name" value="Winged helix-like DNA-binding domain superfamily/Winged helix DNA-binding domain"/>
    <property type="match status" value="1"/>
</dbReference>
<comment type="similarity">
    <text evidence="1">Belongs to the AfsR/DnrI/RedD regulatory family.</text>
</comment>
<dbReference type="InterPro" id="IPR058852">
    <property type="entry name" value="HTH_77"/>
</dbReference>
<dbReference type="Pfam" id="PF00486">
    <property type="entry name" value="Trans_reg_C"/>
    <property type="match status" value="1"/>
</dbReference>
<dbReference type="SMART" id="SM00862">
    <property type="entry name" value="Trans_reg_C"/>
    <property type="match status" value="1"/>
</dbReference>
<comment type="caution">
    <text evidence="5">The sequence shown here is derived from an EMBL/GenBank/DDBJ whole genome shotgun (WGS) entry which is preliminary data.</text>
</comment>
<protein>
    <submittedName>
        <fullName evidence="5">SARP family transcriptional regulator</fullName>
    </submittedName>
</protein>
<dbReference type="SMART" id="SM01043">
    <property type="entry name" value="BTAD"/>
    <property type="match status" value="1"/>
</dbReference>
<dbReference type="Pfam" id="PF13424">
    <property type="entry name" value="TPR_12"/>
    <property type="match status" value="1"/>
</dbReference>
<dbReference type="Pfam" id="PF13401">
    <property type="entry name" value="AAA_22"/>
    <property type="match status" value="1"/>
</dbReference>
<dbReference type="PROSITE" id="PS51755">
    <property type="entry name" value="OMPR_PHOB"/>
    <property type="match status" value="1"/>
</dbReference>
<dbReference type="Gene3D" id="3.40.50.300">
    <property type="entry name" value="P-loop containing nucleotide triphosphate hydrolases"/>
    <property type="match status" value="1"/>
</dbReference>
<dbReference type="SMART" id="SM00028">
    <property type="entry name" value="TPR"/>
    <property type="match status" value="4"/>
</dbReference>
<dbReference type="SUPFAM" id="SSF46894">
    <property type="entry name" value="C-terminal effector domain of the bipartite response regulators"/>
    <property type="match status" value="1"/>
</dbReference>
<dbReference type="GO" id="GO:0003677">
    <property type="term" value="F:DNA binding"/>
    <property type="evidence" value="ECO:0007669"/>
    <property type="project" value="UniProtKB-UniRule"/>
</dbReference>
<dbReference type="AlphaFoldDB" id="A0A8J3ZK34"/>
<evidence type="ECO:0000256" key="2">
    <source>
        <dbReference type="ARBA" id="ARBA00023125"/>
    </source>
</evidence>
<evidence type="ECO:0000313" key="6">
    <source>
        <dbReference type="Proteomes" id="UP000612585"/>
    </source>
</evidence>
<dbReference type="InterPro" id="IPR036388">
    <property type="entry name" value="WH-like_DNA-bd_sf"/>
</dbReference>
<evidence type="ECO:0000259" key="4">
    <source>
        <dbReference type="PROSITE" id="PS51755"/>
    </source>
</evidence>
<dbReference type="RefSeq" id="WP_204008878.1">
    <property type="nucleotide sequence ID" value="NZ_BOPG01000084.1"/>
</dbReference>
<dbReference type="SUPFAM" id="SSF48452">
    <property type="entry name" value="TPR-like"/>
    <property type="match status" value="2"/>
</dbReference>
<proteinExistence type="inferred from homology"/>
<dbReference type="Proteomes" id="UP000612585">
    <property type="component" value="Unassembled WGS sequence"/>
</dbReference>
<dbReference type="PANTHER" id="PTHR47691">
    <property type="entry name" value="REGULATOR-RELATED"/>
    <property type="match status" value="1"/>
</dbReference>
<reference evidence="5" key="1">
    <citation type="submission" date="2021-01" db="EMBL/GenBank/DDBJ databases">
        <title>Whole genome shotgun sequence of Virgisporangium aurantiacum NBRC 16421.</title>
        <authorList>
            <person name="Komaki H."/>
            <person name="Tamura T."/>
        </authorList>
    </citation>
    <scope>NUCLEOTIDE SEQUENCE</scope>
    <source>
        <strain evidence="5">NBRC 16421</strain>
    </source>
</reference>
<dbReference type="GO" id="GO:0016887">
    <property type="term" value="F:ATP hydrolysis activity"/>
    <property type="evidence" value="ECO:0007669"/>
    <property type="project" value="InterPro"/>
</dbReference>
<dbReference type="PANTHER" id="PTHR47691:SF3">
    <property type="entry name" value="HTH-TYPE TRANSCRIPTIONAL REGULATOR RV0890C-RELATED"/>
    <property type="match status" value="1"/>
</dbReference>
<name>A0A8J3ZK34_9ACTN</name>
<organism evidence="5 6">
    <name type="scientific">Virgisporangium aurantiacum</name>
    <dbReference type="NCBI Taxonomy" id="175570"/>
    <lineage>
        <taxon>Bacteria</taxon>
        <taxon>Bacillati</taxon>
        <taxon>Actinomycetota</taxon>
        <taxon>Actinomycetes</taxon>
        <taxon>Micromonosporales</taxon>
        <taxon>Micromonosporaceae</taxon>
        <taxon>Virgisporangium</taxon>
    </lineage>
</organism>
<sequence length="984" mass="106105">MGEVPRTGAVRLLGGVSVVGPAGPARLVGARQRTIVAALAIRVGSVVARTRLIDAVWGDDPPATADKTLNSHIARLRQALAAAGLPEALTTQAPGYVLRLAPHDVDARRFEDEVRLARVTAGTDLAAAGRQLQESLALWQGAPLEDAEPVDWLAAEVARLDELRLAATEDRWAYALSLDASLDVAELEYLAAAHPFRERLWELLMVALYRAGRQGDALAAYLRAREVLADQLGVEPGPRLRRQHAAVLAGGEPEPLLDLPDAGPVPTEPAVPDDDPVSLPEPLTALVGRDSAVDAVVATVRGRRLVTLVGPAGCGKTRLAIAAANVVGRARFVDLSVVTEGLLAEAIAAALSLADDGSSDAYERLVRHLDVAAPPLLILDNCEHVSAACAALLARLLPACANLRVLATSRQPLRLRGEVVHPVAPLDPADAAQLFIDLVRDHTGTEVPPEQLDLVHALCRDLDGLPLAIELAAARATALSVPEIAARLSDRFALLRATREDPYAQRHHQTLAAALDWSYDLIDDAQRALLRTLSVFVGGWRLDAAEALDANALDLMTELVDRSLVAVDRRDGGTRYRLLETVRAYAAQRLTDAEAVAAKHRHAAHYLGLAEQAAANLRSGHQQSWLTRLAADHPNLQAAMRWLLDNGDGTEDLRLATALAHYCKFSGQYREGRRWLALALERRPEAPDEIRLQALIEASALAILDCEYPTSLRLAHEALDLTRPDRVEFARLLVLLASVQRETGQYEQAIACVERALVYYRVMEEQPGVARALHTGAFAAWVGGDLDTANRYLAECLPLVRSLGDPEAIAAALLNLGAIAFYSGDTERARRLFDDALERYQMISFDEGVAWVRNMLGLVELRAGRDESARAHLVSSLGVHRRLGDRWRTASVLEALAEALRRTGSSRMAAVLLGAAGAVRAAIGAPVPAVERTDWERTYGALQAELGEDDLLAAITEGHDRELDGILASDPKIGRSFTTTSAQP</sequence>
<evidence type="ECO:0000256" key="1">
    <source>
        <dbReference type="ARBA" id="ARBA00005820"/>
    </source>
</evidence>
<dbReference type="InterPro" id="IPR011990">
    <property type="entry name" value="TPR-like_helical_dom_sf"/>
</dbReference>
<evidence type="ECO:0000256" key="3">
    <source>
        <dbReference type="PROSITE-ProRule" id="PRU01091"/>
    </source>
</evidence>
<dbReference type="CDD" id="cd15831">
    <property type="entry name" value="BTAD"/>
    <property type="match status" value="1"/>
</dbReference>
<dbReference type="Gene3D" id="1.25.40.10">
    <property type="entry name" value="Tetratricopeptide repeat domain"/>
    <property type="match status" value="2"/>
</dbReference>
<dbReference type="InterPro" id="IPR001867">
    <property type="entry name" value="OmpR/PhoB-type_DNA-bd"/>
</dbReference>
<dbReference type="InterPro" id="IPR016032">
    <property type="entry name" value="Sig_transdc_resp-reg_C-effctor"/>
</dbReference>
<dbReference type="Pfam" id="PF03704">
    <property type="entry name" value="BTAD"/>
    <property type="match status" value="1"/>
</dbReference>